<reference evidence="2 3" key="1">
    <citation type="journal article" date="2018" name="Mol. Plant">
        <title>The genome of Artemisia annua provides insight into the evolution of Asteraceae family and artemisinin biosynthesis.</title>
        <authorList>
            <person name="Shen Q."/>
            <person name="Zhang L."/>
            <person name="Liao Z."/>
            <person name="Wang S."/>
            <person name="Yan T."/>
            <person name="Shi P."/>
            <person name="Liu M."/>
            <person name="Fu X."/>
            <person name="Pan Q."/>
            <person name="Wang Y."/>
            <person name="Lv Z."/>
            <person name="Lu X."/>
            <person name="Zhang F."/>
            <person name="Jiang W."/>
            <person name="Ma Y."/>
            <person name="Chen M."/>
            <person name="Hao X."/>
            <person name="Li L."/>
            <person name="Tang Y."/>
            <person name="Lv G."/>
            <person name="Zhou Y."/>
            <person name="Sun X."/>
            <person name="Brodelius P.E."/>
            <person name="Rose J.K.C."/>
            <person name="Tang K."/>
        </authorList>
    </citation>
    <scope>NUCLEOTIDE SEQUENCE [LARGE SCALE GENOMIC DNA]</scope>
    <source>
        <strain evidence="3">cv. Huhao1</strain>
        <tissue evidence="2">Leaf</tissue>
    </source>
</reference>
<dbReference type="Proteomes" id="UP000245207">
    <property type="component" value="Unassembled WGS sequence"/>
</dbReference>
<gene>
    <name evidence="2" type="ORF">CTI12_AA179810</name>
</gene>
<comment type="caution">
    <text evidence="2">The sequence shown here is derived from an EMBL/GenBank/DDBJ whole genome shotgun (WGS) entry which is preliminary data.</text>
</comment>
<dbReference type="OrthoDB" id="1668700at2759"/>
<keyword evidence="2" id="KW-0808">Transferase</keyword>
<evidence type="ECO:0000259" key="1">
    <source>
        <dbReference type="Pfam" id="PF13966"/>
    </source>
</evidence>
<dbReference type="AlphaFoldDB" id="A0A2U1P664"/>
<evidence type="ECO:0000313" key="2">
    <source>
        <dbReference type="EMBL" id="PWA81239.1"/>
    </source>
</evidence>
<dbReference type="GO" id="GO:0003964">
    <property type="term" value="F:RNA-directed DNA polymerase activity"/>
    <property type="evidence" value="ECO:0007669"/>
    <property type="project" value="UniProtKB-KW"/>
</dbReference>
<dbReference type="Pfam" id="PF13966">
    <property type="entry name" value="zf-RVT"/>
    <property type="match status" value="1"/>
</dbReference>
<dbReference type="EMBL" id="PKPP01001614">
    <property type="protein sequence ID" value="PWA81239.1"/>
    <property type="molecule type" value="Genomic_DNA"/>
</dbReference>
<keyword evidence="3" id="KW-1185">Reference proteome</keyword>
<feature type="domain" description="Reverse transcriptase zinc-binding" evidence="1">
    <location>
        <begin position="10"/>
        <end position="73"/>
    </location>
</feature>
<protein>
    <submittedName>
        <fullName evidence="2">Reverse transcriptase zinc-binding domain-containing protein</fullName>
    </submittedName>
</protein>
<name>A0A2U1P664_ARTAN</name>
<sequence>MAISPPGITRWNKNLPIKINVHTWRLYLDRLPTRCNLDSRGIDLHSSRCPVCDGDIETAQHLFIDCPIASGLWRMVIKWWKLANHPQDLHSLLSWSDTNDTNPVTNPPKSLTGFDIIIEGLIICLDGLSEFTFDEGEGQVLPWRGRLAELAGIGSDLFVFCSYVWNYLVYQGDETHGVVAATTGVCKRYGCRS</sequence>
<keyword evidence="2" id="KW-0695">RNA-directed DNA polymerase</keyword>
<proteinExistence type="predicted"/>
<dbReference type="InterPro" id="IPR026960">
    <property type="entry name" value="RVT-Znf"/>
</dbReference>
<dbReference type="STRING" id="35608.A0A2U1P664"/>
<evidence type="ECO:0000313" key="3">
    <source>
        <dbReference type="Proteomes" id="UP000245207"/>
    </source>
</evidence>
<keyword evidence="2" id="KW-0548">Nucleotidyltransferase</keyword>
<organism evidence="2 3">
    <name type="scientific">Artemisia annua</name>
    <name type="common">Sweet wormwood</name>
    <dbReference type="NCBI Taxonomy" id="35608"/>
    <lineage>
        <taxon>Eukaryota</taxon>
        <taxon>Viridiplantae</taxon>
        <taxon>Streptophyta</taxon>
        <taxon>Embryophyta</taxon>
        <taxon>Tracheophyta</taxon>
        <taxon>Spermatophyta</taxon>
        <taxon>Magnoliopsida</taxon>
        <taxon>eudicotyledons</taxon>
        <taxon>Gunneridae</taxon>
        <taxon>Pentapetalae</taxon>
        <taxon>asterids</taxon>
        <taxon>campanulids</taxon>
        <taxon>Asterales</taxon>
        <taxon>Asteraceae</taxon>
        <taxon>Asteroideae</taxon>
        <taxon>Anthemideae</taxon>
        <taxon>Artemisiinae</taxon>
        <taxon>Artemisia</taxon>
    </lineage>
</organism>
<accession>A0A2U1P664</accession>